<sequence length="649" mass="68594">MTARPQHTRRRTAGLVAALGLVAAGSATVAAQADEATPPTASGPRAELAFTTTTKTGIAGQYQIAASQDTGDLFVTSAQGRPPITVATLAKVDPNTLEVKQTATLPKLKHGTDGLQHKWLSTHGIYVDDTHDNVWVTNTRDNQVSVFDRESLEYKAGTYDFAGAQTQVAINHPREVVIDEVRNLAYVTAANRGAASEASVTVYSTDVDQGEVIEPLAEIAIPNRADYPTAGESTYAVTMGLDIDEATGLVYTNDFRTDEYYVIDPAANYALTRHAIPNAGIGTDAVGSLQPSSIAIDPDSNELYTVNQTQGTDKTSLHVFDLTTHALKWTAETGPRALAVDVDRERDLVYVADFSNGSVTVVDAREQEVVETIQPEGITKSANHLIVANGSAYMVDKAGATTGNVDYALNLDTGVSETRETTIDSITKITPAAETTVTGTAVVGGKVTLKGEGWFSKSGLAGSRIGVKIDDNTFTRAEPLAENPSVWAIVQADADGTFTAELQLPDGTTTGANGTTPAFGPGQHTLRLLSGGLLLPAGSDTGRSIVVDLTVGAKPVAPAPKLIKNTKKPALSGKAKVGKVLKTTKGSWNTTVTVKYQWLRNGKAIKGATKAKYKATKKDRNKRISVKLTATKSGWKSATATTKAVKIKK</sequence>
<feature type="signal peptide" evidence="1">
    <location>
        <begin position="1"/>
        <end position="33"/>
    </location>
</feature>
<dbReference type="InterPro" id="IPR051200">
    <property type="entry name" value="Host-pathogen_enzymatic-act"/>
</dbReference>
<keyword evidence="3" id="KW-1185">Reference proteome</keyword>
<comment type="caution">
    <text evidence="2">The sequence shown here is derived from an EMBL/GenBank/DDBJ whole genome shotgun (WGS) entry which is preliminary data.</text>
</comment>
<dbReference type="InterPro" id="IPR011044">
    <property type="entry name" value="Quino_amine_DH_bsu"/>
</dbReference>
<dbReference type="RefSeq" id="WP_343994815.1">
    <property type="nucleotide sequence ID" value="NZ_BAAALG010000010.1"/>
</dbReference>
<dbReference type="Gene3D" id="2.130.10.10">
    <property type="entry name" value="YVTN repeat-like/Quinoprotein amine dehydrogenase"/>
    <property type="match status" value="1"/>
</dbReference>
<accession>A0ABN1TVP9</accession>
<dbReference type="Pfam" id="PF10282">
    <property type="entry name" value="Lactonase"/>
    <property type="match status" value="1"/>
</dbReference>
<dbReference type="Gene3D" id="2.60.40.2700">
    <property type="match status" value="1"/>
</dbReference>
<dbReference type="PANTHER" id="PTHR47197">
    <property type="entry name" value="PROTEIN NIRF"/>
    <property type="match status" value="1"/>
</dbReference>
<dbReference type="SUPFAM" id="SSF50969">
    <property type="entry name" value="YVTN repeat-like/Quinoprotein amine dehydrogenase"/>
    <property type="match status" value="1"/>
</dbReference>
<evidence type="ECO:0000313" key="3">
    <source>
        <dbReference type="Proteomes" id="UP001501581"/>
    </source>
</evidence>
<evidence type="ECO:0000256" key="1">
    <source>
        <dbReference type="SAM" id="SignalP"/>
    </source>
</evidence>
<dbReference type="Proteomes" id="UP001501581">
    <property type="component" value="Unassembled WGS sequence"/>
</dbReference>
<protein>
    <recommendedName>
        <fullName evidence="4">DNA-binding beta-propeller fold protein YncE</fullName>
    </recommendedName>
</protein>
<dbReference type="PANTHER" id="PTHR47197:SF3">
    <property type="entry name" value="DIHYDRO-HEME D1 DEHYDROGENASE"/>
    <property type="match status" value="1"/>
</dbReference>
<feature type="chain" id="PRO_5045710113" description="DNA-binding beta-propeller fold protein YncE" evidence="1">
    <location>
        <begin position="34"/>
        <end position="649"/>
    </location>
</feature>
<dbReference type="EMBL" id="BAAALG010000010">
    <property type="protein sequence ID" value="GAA1104518.1"/>
    <property type="molecule type" value="Genomic_DNA"/>
</dbReference>
<reference evidence="2 3" key="1">
    <citation type="journal article" date="2019" name="Int. J. Syst. Evol. Microbiol.">
        <title>The Global Catalogue of Microorganisms (GCM) 10K type strain sequencing project: providing services to taxonomists for standard genome sequencing and annotation.</title>
        <authorList>
            <consortium name="The Broad Institute Genomics Platform"/>
            <consortium name="The Broad Institute Genome Sequencing Center for Infectious Disease"/>
            <person name="Wu L."/>
            <person name="Ma J."/>
        </authorList>
    </citation>
    <scope>NUCLEOTIDE SEQUENCE [LARGE SCALE GENOMIC DNA]</scope>
    <source>
        <strain evidence="2 3">JCM 13008</strain>
    </source>
</reference>
<keyword evidence="1" id="KW-0732">Signal</keyword>
<dbReference type="InterPro" id="IPR019405">
    <property type="entry name" value="Lactonase_7-beta_prop"/>
</dbReference>
<name>A0ABN1TVP9_9ACTN</name>
<proteinExistence type="predicted"/>
<organism evidence="2 3">
    <name type="scientific">Nocardioides dubius</name>
    <dbReference type="NCBI Taxonomy" id="317019"/>
    <lineage>
        <taxon>Bacteria</taxon>
        <taxon>Bacillati</taxon>
        <taxon>Actinomycetota</taxon>
        <taxon>Actinomycetes</taxon>
        <taxon>Propionibacteriales</taxon>
        <taxon>Nocardioidaceae</taxon>
        <taxon>Nocardioides</taxon>
    </lineage>
</organism>
<gene>
    <name evidence="2" type="ORF">GCM10009668_24660</name>
</gene>
<evidence type="ECO:0008006" key="4">
    <source>
        <dbReference type="Google" id="ProtNLM"/>
    </source>
</evidence>
<dbReference type="InterPro" id="IPR015943">
    <property type="entry name" value="WD40/YVTN_repeat-like_dom_sf"/>
</dbReference>
<evidence type="ECO:0000313" key="2">
    <source>
        <dbReference type="EMBL" id="GAA1104518.1"/>
    </source>
</evidence>